<dbReference type="AlphaFoldDB" id="A0AAD7S3A5"/>
<protein>
    <submittedName>
        <fullName evidence="1">Uncharacterized protein</fullName>
    </submittedName>
</protein>
<proteinExistence type="predicted"/>
<gene>
    <name evidence="1" type="ORF">AAFF_G00039940</name>
</gene>
<comment type="caution">
    <text evidence="1">The sequence shown here is derived from an EMBL/GenBank/DDBJ whole genome shotgun (WGS) entry which is preliminary data.</text>
</comment>
<evidence type="ECO:0000313" key="2">
    <source>
        <dbReference type="Proteomes" id="UP001221898"/>
    </source>
</evidence>
<dbReference type="Proteomes" id="UP001221898">
    <property type="component" value="Unassembled WGS sequence"/>
</dbReference>
<sequence length="95" mass="10354">MLVGRLAGGKRLDMPLCVKNLTSTDTRARARATALRWDSVVVVPLRTSCDNRRARQKPCTVLSATGAERRQLHDGSFEHLPVMASVAASHTRSGL</sequence>
<accession>A0AAD7S3A5</accession>
<dbReference type="EMBL" id="JAINUG010000120">
    <property type="protein sequence ID" value="KAJ8395043.1"/>
    <property type="molecule type" value="Genomic_DNA"/>
</dbReference>
<reference evidence="1" key="1">
    <citation type="journal article" date="2023" name="Science">
        <title>Genome structures resolve the early diversification of teleost fishes.</title>
        <authorList>
            <person name="Parey E."/>
            <person name="Louis A."/>
            <person name="Montfort J."/>
            <person name="Bouchez O."/>
            <person name="Roques C."/>
            <person name="Iampietro C."/>
            <person name="Lluch J."/>
            <person name="Castinel A."/>
            <person name="Donnadieu C."/>
            <person name="Desvignes T."/>
            <person name="Floi Bucao C."/>
            <person name="Jouanno E."/>
            <person name="Wen M."/>
            <person name="Mejri S."/>
            <person name="Dirks R."/>
            <person name="Jansen H."/>
            <person name="Henkel C."/>
            <person name="Chen W.J."/>
            <person name="Zahm M."/>
            <person name="Cabau C."/>
            <person name="Klopp C."/>
            <person name="Thompson A.W."/>
            <person name="Robinson-Rechavi M."/>
            <person name="Braasch I."/>
            <person name="Lecointre G."/>
            <person name="Bobe J."/>
            <person name="Postlethwait J.H."/>
            <person name="Berthelot C."/>
            <person name="Roest Crollius H."/>
            <person name="Guiguen Y."/>
        </authorList>
    </citation>
    <scope>NUCLEOTIDE SEQUENCE</scope>
    <source>
        <strain evidence="1">NC1722</strain>
    </source>
</reference>
<organism evidence="1 2">
    <name type="scientific">Aldrovandia affinis</name>
    <dbReference type="NCBI Taxonomy" id="143900"/>
    <lineage>
        <taxon>Eukaryota</taxon>
        <taxon>Metazoa</taxon>
        <taxon>Chordata</taxon>
        <taxon>Craniata</taxon>
        <taxon>Vertebrata</taxon>
        <taxon>Euteleostomi</taxon>
        <taxon>Actinopterygii</taxon>
        <taxon>Neopterygii</taxon>
        <taxon>Teleostei</taxon>
        <taxon>Notacanthiformes</taxon>
        <taxon>Halosauridae</taxon>
        <taxon>Aldrovandia</taxon>
    </lineage>
</organism>
<keyword evidence="2" id="KW-1185">Reference proteome</keyword>
<name>A0AAD7S3A5_9TELE</name>
<evidence type="ECO:0000313" key="1">
    <source>
        <dbReference type="EMBL" id="KAJ8395043.1"/>
    </source>
</evidence>